<evidence type="ECO:0000313" key="2">
    <source>
        <dbReference type="Proteomes" id="UP001239111"/>
    </source>
</evidence>
<reference evidence="1" key="1">
    <citation type="submission" date="2023-04" db="EMBL/GenBank/DDBJ databases">
        <title>A chromosome-level genome assembly of the parasitoid wasp Eretmocerus hayati.</title>
        <authorList>
            <person name="Zhong Y."/>
            <person name="Liu S."/>
            <person name="Liu Y."/>
        </authorList>
    </citation>
    <scope>NUCLEOTIDE SEQUENCE</scope>
    <source>
        <strain evidence="1">ZJU_SS_LIU_2023</strain>
    </source>
</reference>
<comment type="caution">
    <text evidence="1">The sequence shown here is derived from an EMBL/GenBank/DDBJ whole genome shotgun (WGS) entry which is preliminary data.</text>
</comment>
<keyword evidence="2" id="KW-1185">Reference proteome</keyword>
<name>A0ACC2P2A6_9HYME</name>
<gene>
    <name evidence="1" type="ORF">QAD02_013496</name>
</gene>
<protein>
    <submittedName>
        <fullName evidence="1">Uncharacterized protein</fullName>
    </submittedName>
</protein>
<accession>A0ACC2P2A6</accession>
<sequence length="257" mass="29595">MASYQTLNNPAYPPKLKVVDMVIGKPYRILAGRMVNSPWGETCLLEIQDGEQIRTIYLPQKISQSVKANSRQFLPAFNSAEDFVTHRGNFDLTFVQAGEGEDQGGESELMEEDEDDTQRKKKERKVVKRESIRKPTIVKDMEDHNDLDLAGSLGRKDNEIKEYGKQIEKLRKGVEKEKKSESEPKDKYNKLKEKDEDIGSLNEISQKRSSSAWKERNTHVGTDRYSPLEKYLGIRSRVNTPYDFVENVLSEYSLQKN</sequence>
<evidence type="ECO:0000313" key="1">
    <source>
        <dbReference type="EMBL" id="KAJ8677709.1"/>
    </source>
</evidence>
<dbReference type="EMBL" id="CM056742">
    <property type="protein sequence ID" value="KAJ8677709.1"/>
    <property type="molecule type" value="Genomic_DNA"/>
</dbReference>
<proteinExistence type="predicted"/>
<organism evidence="1 2">
    <name type="scientific">Eretmocerus hayati</name>
    <dbReference type="NCBI Taxonomy" id="131215"/>
    <lineage>
        <taxon>Eukaryota</taxon>
        <taxon>Metazoa</taxon>
        <taxon>Ecdysozoa</taxon>
        <taxon>Arthropoda</taxon>
        <taxon>Hexapoda</taxon>
        <taxon>Insecta</taxon>
        <taxon>Pterygota</taxon>
        <taxon>Neoptera</taxon>
        <taxon>Endopterygota</taxon>
        <taxon>Hymenoptera</taxon>
        <taxon>Apocrita</taxon>
        <taxon>Proctotrupomorpha</taxon>
        <taxon>Chalcidoidea</taxon>
        <taxon>Aphelinidae</taxon>
        <taxon>Aphelininae</taxon>
        <taxon>Eretmocerus</taxon>
    </lineage>
</organism>
<dbReference type="Proteomes" id="UP001239111">
    <property type="component" value="Chromosome 2"/>
</dbReference>